<dbReference type="PANTHER" id="PTHR33710">
    <property type="entry name" value="BNAC02G09200D PROTEIN"/>
    <property type="match status" value="1"/>
</dbReference>
<dbReference type="SUPFAM" id="SSF56219">
    <property type="entry name" value="DNase I-like"/>
    <property type="match status" value="1"/>
</dbReference>
<name>A0A9D3WC54_9ROSI</name>
<proteinExistence type="predicted"/>
<dbReference type="OrthoDB" id="1935089at2759"/>
<comment type="caution">
    <text evidence="1">The sequence shown here is derived from an EMBL/GenBank/DDBJ whole genome shotgun (WGS) entry which is preliminary data.</text>
</comment>
<evidence type="ECO:0000313" key="1">
    <source>
        <dbReference type="EMBL" id="KAH1120937.1"/>
    </source>
</evidence>
<gene>
    <name evidence="1" type="ORF">J1N35_004097</name>
</gene>
<dbReference type="PANTHER" id="PTHR33710:SF73">
    <property type="entry name" value="ZINC KNUCKLE CX2CX4HX4C DOMAIN-CONTAINING PROTEIN"/>
    <property type="match status" value="1"/>
</dbReference>
<protein>
    <recommendedName>
        <fullName evidence="3">Reverse transcriptase</fullName>
    </recommendedName>
</protein>
<keyword evidence="2" id="KW-1185">Reference proteome</keyword>
<evidence type="ECO:0008006" key="3">
    <source>
        <dbReference type="Google" id="ProtNLM"/>
    </source>
</evidence>
<dbReference type="Proteomes" id="UP000828251">
    <property type="component" value="Unassembled WGS sequence"/>
</dbReference>
<dbReference type="EMBL" id="JAIQCV010000002">
    <property type="protein sequence ID" value="KAH1120937.1"/>
    <property type="molecule type" value="Genomic_DNA"/>
</dbReference>
<accession>A0A9D3WC54</accession>
<organism evidence="1 2">
    <name type="scientific">Gossypium stocksii</name>
    <dbReference type="NCBI Taxonomy" id="47602"/>
    <lineage>
        <taxon>Eukaryota</taxon>
        <taxon>Viridiplantae</taxon>
        <taxon>Streptophyta</taxon>
        <taxon>Embryophyta</taxon>
        <taxon>Tracheophyta</taxon>
        <taxon>Spermatophyta</taxon>
        <taxon>Magnoliopsida</taxon>
        <taxon>eudicotyledons</taxon>
        <taxon>Gunneridae</taxon>
        <taxon>Pentapetalae</taxon>
        <taxon>rosids</taxon>
        <taxon>malvids</taxon>
        <taxon>Malvales</taxon>
        <taxon>Malvaceae</taxon>
        <taxon>Malvoideae</taxon>
        <taxon>Gossypium</taxon>
    </lineage>
</organism>
<dbReference type="InterPro" id="IPR036691">
    <property type="entry name" value="Endo/exonu/phosph_ase_sf"/>
</dbReference>
<dbReference type="AlphaFoldDB" id="A0A9D3WC54"/>
<evidence type="ECO:0000313" key="2">
    <source>
        <dbReference type="Proteomes" id="UP000828251"/>
    </source>
</evidence>
<sequence length="345" mass="40534">MHDFRMMLEDCSLSDLGYVGCWYTWERGKFANTNIRECLDRGVATLNWVNLFPHYQIEHLNYSFSDHCPILLDTMRNKCSIQGSYNKSFRFEAKWCIDSSFEDMLKTWWADTPGHVPDKMKKLGHHIQRWGKIKSHEEKQYRVELEEKLNFLSSQELSDETLMEITNVQMGINLEANKEELFWEQRAWVNWLKNGDRNTSYFHKAAVQRQVRGRISELYDKNGRRISSTDEILRHAIDYFFHLFSASEAESDEHVFGLVEKKITDSMNDSLLQRFTEEEIRSAIKMIAPLNAPGVDGFSAVFFQRYWHIVRADISAYCLGILNGDFEIGDTNKTHIVLDRSLTRL</sequence>
<reference evidence="1 2" key="1">
    <citation type="journal article" date="2021" name="Plant Biotechnol. J.">
        <title>Multi-omics assisted identification of the key and species-specific regulatory components of drought-tolerant mechanisms in Gossypium stocksii.</title>
        <authorList>
            <person name="Yu D."/>
            <person name="Ke L."/>
            <person name="Zhang D."/>
            <person name="Wu Y."/>
            <person name="Sun Y."/>
            <person name="Mei J."/>
            <person name="Sun J."/>
            <person name="Sun Y."/>
        </authorList>
    </citation>
    <scope>NUCLEOTIDE SEQUENCE [LARGE SCALE GENOMIC DNA]</scope>
    <source>
        <strain evidence="2">cv. E1</strain>
        <tissue evidence="1">Leaf</tissue>
    </source>
</reference>